<feature type="region of interest" description="Disordered" evidence="1">
    <location>
        <begin position="40"/>
        <end position="59"/>
    </location>
</feature>
<feature type="compositionally biased region" description="Polar residues" evidence="1">
    <location>
        <begin position="9"/>
        <end position="22"/>
    </location>
</feature>
<feature type="region of interest" description="Disordered" evidence="1">
    <location>
        <begin position="239"/>
        <end position="278"/>
    </location>
</feature>
<protein>
    <submittedName>
        <fullName evidence="3">Uncharacterized protein</fullName>
    </submittedName>
</protein>
<sequence length="358" mass="38762">MGTEAAAINSMSSPRTYQAGASSPAVQALAKLRHARRLAMASRPAHRNRSFNEEDWSKEELATSDAVATTIAAAVARASHVLRTNRKAVLHHSSDTEQEDYEETQNDRWDEDSVRGITNRLTRMLRTRHWARRHAAAATAMAPVSGAKDDPLIDDRIRSVPQVRCGNRSTDSPDRALSVSVLRRSLNPGLLSSTRSGMAKRFRELDGVAGNVIPEHNHSGRAVEAGQFLMMGTAVEGPNSGDAAGGQRSFCAPSSFQNTTSMSSSSSSSSMQSDGEVEDRRWSAINAAVMSGGPLGIRSEIERSRRLLQRLQMVGGGLQQRRSGGFKGGSPEGRAIWGDAWVWARLAAVAMSREAVKR</sequence>
<keyword evidence="5" id="KW-1185">Reference proteome</keyword>
<evidence type="ECO:0000256" key="1">
    <source>
        <dbReference type="SAM" id="MobiDB-lite"/>
    </source>
</evidence>
<dbReference type="AlphaFoldDB" id="A0A8J4DDV3"/>
<reference evidence="3" key="1">
    <citation type="journal article" date="2021" name="Proc. Natl. Acad. Sci. U.S.A.">
        <title>Three genomes in the algal genus Volvox reveal the fate of a haploid sex-determining region after a transition to homothallism.</title>
        <authorList>
            <person name="Yamamoto K."/>
            <person name="Hamaji T."/>
            <person name="Kawai-Toyooka H."/>
            <person name="Matsuzaki R."/>
            <person name="Takahashi F."/>
            <person name="Nishimura Y."/>
            <person name="Kawachi M."/>
            <person name="Noguchi H."/>
            <person name="Minakuchi Y."/>
            <person name="Umen J.G."/>
            <person name="Toyoda A."/>
            <person name="Nozaki H."/>
        </authorList>
    </citation>
    <scope>NUCLEOTIDE SEQUENCE</scope>
    <source>
        <strain evidence="3">NIES-3785</strain>
        <strain evidence="2">NIES-3786</strain>
    </source>
</reference>
<evidence type="ECO:0000313" key="4">
    <source>
        <dbReference type="Proteomes" id="UP000722791"/>
    </source>
</evidence>
<organism evidence="3 4">
    <name type="scientific">Volvox reticuliferus</name>
    <dbReference type="NCBI Taxonomy" id="1737510"/>
    <lineage>
        <taxon>Eukaryota</taxon>
        <taxon>Viridiplantae</taxon>
        <taxon>Chlorophyta</taxon>
        <taxon>core chlorophytes</taxon>
        <taxon>Chlorophyceae</taxon>
        <taxon>CS clade</taxon>
        <taxon>Chlamydomonadales</taxon>
        <taxon>Volvocaceae</taxon>
        <taxon>Volvox</taxon>
    </lineage>
</organism>
<dbReference type="EMBL" id="BNCP01000004">
    <property type="protein sequence ID" value="GIL72702.1"/>
    <property type="molecule type" value="Genomic_DNA"/>
</dbReference>
<proteinExistence type="predicted"/>
<name>A0A8J4DDV3_9CHLO</name>
<accession>A0A8J4DDV3</accession>
<dbReference type="EMBL" id="BNCQ01000006">
    <property type="protein sequence ID" value="GIL99182.1"/>
    <property type="molecule type" value="Genomic_DNA"/>
</dbReference>
<dbReference type="Proteomes" id="UP000747110">
    <property type="component" value="Unassembled WGS sequence"/>
</dbReference>
<evidence type="ECO:0000313" key="3">
    <source>
        <dbReference type="EMBL" id="GIL99182.1"/>
    </source>
</evidence>
<dbReference type="OrthoDB" id="10480715at2759"/>
<evidence type="ECO:0000313" key="2">
    <source>
        <dbReference type="EMBL" id="GIL72702.1"/>
    </source>
</evidence>
<feature type="compositionally biased region" description="Low complexity" evidence="1">
    <location>
        <begin position="254"/>
        <end position="273"/>
    </location>
</feature>
<dbReference type="Proteomes" id="UP000722791">
    <property type="component" value="Unassembled WGS sequence"/>
</dbReference>
<evidence type="ECO:0000313" key="5">
    <source>
        <dbReference type="Proteomes" id="UP000747110"/>
    </source>
</evidence>
<feature type="region of interest" description="Disordered" evidence="1">
    <location>
        <begin position="1"/>
        <end position="22"/>
    </location>
</feature>
<comment type="caution">
    <text evidence="3">The sequence shown here is derived from an EMBL/GenBank/DDBJ whole genome shotgun (WGS) entry which is preliminary data.</text>
</comment>
<gene>
    <name evidence="2" type="ORF">Vretifemale_3008</name>
    <name evidence="3" type="ORF">Vretimale_4406</name>
</gene>